<dbReference type="EMBL" id="GL883076">
    <property type="protein sequence ID" value="EGF93778.1"/>
    <property type="molecule type" value="Genomic_DNA"/>
</dbReference>
<keyword evidence="2" id="KW-1185">Reference proteome</keyword>
<evidence type="ECO:0000313" key="2">
    <source>
        <dbReference type="Proteomes" id="UP000006512"/>
    </source>
</evidence>
<evidence type="ECO:0000313" key="1">
    <source>
        <dbReference type="EMBL" id="EGF93778.1"/>
    </source>
</evidence>
<proteinExistence type="predicted"/>
<organism evidence="1 2">
    <name type="scientific">Asticcacaulis biprosthecium C19</name>
    <dbReference type="NCBI Taxonomy" id="715226"/>
    <lineage>
        <taxon>Bacteria</taxon>
        <taxon>Pseudomonadati</taxon>
        <taxon>Pseudomonadota</taxon>
        <taxon>Alphaproteobacteria</taxon>
        <taxon>Caulobacterales</taxon>
        <taxon>Caulobacteraceae</taxon>
        <taxon>Asticcacaulis</taxon>
    </lineage>
</organism>
<dbReference type="InterPro" id="IPR025961">
    <property type="entry name" value="Metal_resist"/>
</dbReference>
<dbReference type="Proteomes" id="UP000006512">
    <property type="component" value="Unassembled WGS sequence"/>
</dbReference>
<dbReference type="Gene3D" id="1.20.120.1490">
    <property type="match status" value="1"/>
</dbReference>
<dbReference type="STRING" id="715226.ABI_00100"/>
<dbReference type="Pfam" id="PF13801">
    <property type="entry name" value="Metal_resist"/>
    <property type="match status" value="1"/>
</dbReference>
<dbReference type="eggNOG" id="COG3678">
    <property type="taxonomic scope" value="Bacteria"/>
</dbReference>
<dbReference type="HOGENOM" id="CLU_2646662_0_0_5"/>
<protein>
    <submittedName>
        <fullName evidence="1">Nickel-cobalt-cadmium resistance protein nccX</fullName>
    </submittedName>
</protein>
<sequence>MEAEMRAANADLAKAFQEKHAYTPEVQAAIDRFHAAMGDLQKETIDHTFEMRSVLTPQQAVEFDQTVVNSLTEEQK</sequence>
<name>F4QFW7_9CAUL</name>
<dbReference type="AlphaFoldDB" id="F4QFW7"/>
<reference evidence="2" key="1">
    <citation type="submission" date="2011-03" db="EMBL/GenBank/DDBJ databases">
        <title>Draft genome sequence of Brevundimonas diminuta.</title>
        <authorList>
            <person name="Brown P.J.B."/>
            <person name="Buechlein A."/>
            <person name="Hemmerich C."/>
            <person name="Brun Y.V."/>
        </authorList>
    </citation>
    <scope>NUCLEOTIDE SEQUENCE [LARGE SCALE GENOMIC DNA]</scope>
    <source>
        <strain evidence="2">C19</strain>
    </source>
</reference>
<accession>F4QFW7</accession>
<gene>
    <name evidence="1" type="ORF">ABI_00100</name>
</gene>